<evidence type="ECO:0000313" key="1">
    <source>
        <dbReference type="EMBL" id="TDB83846.1"/>
    </source>
</evidence>
<reference evidence="1 2" key="1">
    <citation type="submission" date="2019-02" db="EMBL/GenBank/DDBJ databases">
        <title>Draft genome sequences of novel Actinobacteria.</title>
        <authorList>
            <person name="Sahin N."/>
            <person name="Ay H."/>
            <person name="Saygin H."/>
        </authorList>
    </citation>
    <scope>NUCLEOTIDE SEQUENCE [LARGE SCALE GENOMIC DNA]</scope>
    <source>
        <strain evidence="1 2">JCM 30529</strain>
    </source>
</reference>
<name>A0ABY2DCN0_9ACTN</name>
<proteinExistence type="predicted"/>
<keyword evidence="2" id="KW-1185">Reference proteome</keyword>
<organism evidence="1 2">
    <name type="scientific">Micromonospora fluostatini</name>
    <dbReference type="NCBI Taxonomy" id="1629071"/>
    <lineage>
        <taxon>Bacteria</taxon>
        <taxon>Bacillati</taxon>
        <taxon>Actinomycetota</taxon>
        <taxon>Actinomycetes</taxon>
        <taxon>Micromonosporales</taxon>
        <taxon>Micromonosporaceae</taxon>
        <taxon>Micromonospora</taxon>
    </lineage>
</organism>
<dbReference type="Proteomes" id="UP000295626">
    <property type="component" value="Unassembled WGS sequence"/>
</dbReference>
<gene>
    <name evidence="1" type="ORF">E1091_17955</name>
</gene>
<sequence length="79" mass="8343">MLCPAGEVKLGDSIDVLSLPYPVSEGAADLAQFEYATVVEETERETRTCVVVHTNNGSYGVAPDALLELGPHIPEAANT</sequence>
<dbReference type="EMBL" id="SMKE01000885">
    <property type="protein sequence ID" value="TDB83846.1"/>
    <property type="molecule type" value="Genomic_DNA"/>
</dbReference>
<protein>
    <submittedName>
        <fullName evidence="1">Uncharacterized protein</fullName>
    </submittedName>
</protein>
<evidence type="ECO:0000313" key="2">
    <source>
        <dbReference type="Proteomes" id="UP000295626"/>
    </source>
</evidence>
<comment type="caution">
    <text evidence="1">The sequence shown here is derived from an EMBL/GenBank/DDBJ whole genome shotgun (WGS) entry which is preliminary data.</text>
</comment>
<accession>A0ABY2DCN0</accession>